<protein>
    <submittedName>
        <fullName evidence="1">Uncharacterized protein</fullName>
    </submittedName>
</protein>
<dbReference type="Proteomes" id="UP001596074">
    <property type="component" value="Unassembled WGS sequence"/>
</dbReference>
<dbReference type="RefSeq" id="WP_378286916.1">
    <property type="nucleotide sequence ID" value="NZ_JBHSON010000062.1"/>
</dbReference>
<sequence>MTYDRGKTGRDVQADCETEQIAHELERVVRSLNRAVGEPRGLDGAATVHVVLDAVSAAASGLDQPLQQLERFLARQHADGRLVHNSGANLDEALGACSRSILHARHLGAGCGEAVNQARSAIDHVRGTGLSAVGAPSSYNIAGETASTASGGGQRARWFRGLRKGA</sequence>
<comment type="caution">
    <text evidence="1">The sequence shown here is derived from an EMBL/GenBank/DDBJ whole genome shotgun (WGS) entry which is preliminary data.</text>
</comment>
<accession>A0ABW1A671</accession>
<dbReference type="EMBL" id="JBHSON010000062">
    <property type="protein sequence ID" value="MFC5751045.1"/>
    <property type="molecule type" value="Genomic_DNA"/>
</dbReference>
<evidence type="ECO:0000313" key="1">
    <source>
        <dbReference type="EMBL" id="MFC5751045.1"/>
    </source>
</evidence>
<evidence type="ECO:0000313" key="2">
    <source>
        <dbReference type="Proteomes" id="UP001596074"/>
    </source>
</evidence>
<reference evidence="2" key="1">
    <citation type="journal article" date="2019" name="Int. J. Syst. Evol. Microbiol.">
        <title>The Global Catalogue of Microorganisms (GCM) 10K type strain sequencing project: providing services to taxonomists for standard genome sequencing and annotation.</title>
        <authorList>
            <consortium name="The Broad Institute Genomics Platform"/>
            <consortium name="The Broad Institute Genome Sequencing Center for Infectious Disease"/>
            <person name="Wu L."/>
            <person name="Ma J."/>
        </authorList>
    </citation>
    <scope>NUCLEOTIDE SEQUENCE [LARGE SCALE GENOMIC DNA]</scope>
    <source>
        <strain evidence="2">KCTC 42087</strain>
    </source>
</reference>
<name>A0ABW1A671_9ACTN</name>
<gene>
    <name evidence="1" type="ORF">ACFPZN_35960</name>
</gene>
<organism evidence="1 2">
    <name type="scientific">Actinomadura rugatobispora</name>
    <dbReference type="NCBI Taxonomy" id="1994"/>
    <lineage>
        <taxon>Bacteria</taxon>
        <taxon>Bacillati</taxon>
        <taxon>Actinomycetota</taxon>
        <taxon>Actinomycetes</taxon>
        <taxon>Streptosporangiales</taxon>
        <taxon>Thermomonosporaceae</taxon>
        <taxon>Actinomadura</taxon>
    </lineage>
</organism>
<keyword evidence="2" id="KW-1185">Reference proteome</keyword>
<proteinExistence type="predicted"/>